<organism evidence="1">
    <name type="scientific">Anguilla anguilla</name>
    <name type="common">European freshwater eel</name>
    <name type="synonym">Muraena anguilla</name>
    <dbReference type="NCBI Taxonomy" id="7936"/>
    <lineage>
        <taxon>Eukaryota</taxon>
        <taxon>Metazoa</taxon>
        <taxon>Chordata</taxon>
        <taxon>Craniata</taxon>
        <taxon>Vertebrata</taxon>
        <taxon>Euteleostomi</taxon>
        <taxon>Actinopterygii</taxon>
        <taxon>Neopterygii</taxon>
        <taxon>Teleostei</taxon>
        <taxon>Anguilliformes</taxon>
        <taxon>Anguillidae</taxon>
        <taxon>Anguilla</taxon>
    </lineage>
</organism>
<reference evidence="1" key="2">
    <citation type="journal article" date="2015" name="Fish Shellfish Immunol.">
        <title>Early steps in the European eel (Anguilla anguilla)-Vibrio vulnificus interaction in the gills: Role of the RtxA13 toxin.</title>
        <authorList>
            <person name="Callol A."/>
            <person name="Pajuelo D."/>
            <person name="Ebbesson L."/>
            <person name="Teles M."/>
            <person name="MacKenzie S."/>
            <person name="Amaro C."/>
        </authorList>
    </citation>
    <scope>NUCLEOTIDE SEQUENCE</scope>
</reference>
<reference evidence="1" key="1">
    <citation type="submission" date="2014-11" db="EMBL/GenBank/DDBJ databases">
        <authorList>
            <person name="Amaro Gonzalez C."/>
        </authorList>
    </citation>
    <scope>NUCLEOTIDE SEQUENCE</scope>
</reference>
<evidence type="ECO:0000313" key="1">
    <source>
        <dbReference type="EMBL" id="JAH76743.1"/>
    </source>
</evidence>
<protein>
    <submittedName>
        <fullName evidence="1">Uncharacterized protein</fullName>
    </submittedName>
</protein>
<name>A0A0E9VHS8_ANGAN</name>
<proteinExistence type="predicted"/>
<accession>A0A0E9VHS8</accession>
<sequence length="16" mass="2052">MHAFRARTWYERLVCL</sequence>
<dbReference type="AlphaFoldDB" id="A0A0E9VHS8"/>
<dbReference type="EMBL" id="GBXM01031834">
    <property type="protein sequence ID" value="JAH76743.1"/>
    <property type="molecule type" value="Transcribed_RNA"/>
</dbReference>